<dbReference type="Pfam" id="PF01740">
    <property type="entry name" value="STAS"/>
    <property type="match status" value="1"/>
</dbReference>
<accession>A0A944HEA2</accession>
<proteinExistence type="inferred from homology"/>
<organism evidence="5 6">
    <name type="scientific">Pseudomonas fluorescens</name>
    <dbReference type="NCBI Taxonomy" id="294"/>
    <lineage>
        <taxon>Bacteria</taxon>
        <taxon>Pseudomonadati</taxon>
        <taxon>Pseudomonadota</taxon>
        <taxon>Gammaproteobacteria</taxon>
        <taxon>Pseudomonadales</taxon>
        <taxon>Pseudomonadaceae</taxon>
        <taxon>Pseudomonas</taxon>
    </lineage>
</organism>
<name>A0A944HEA2_PSEFL</name>
<dbReference type="PANTHER" id="PTHR33495">
    <property type="entry name" value="ANTI-SIGMA FACTOR ANTAGONIST TM_1081-RELATED-RELATED"/>
    <property type="match status" value="1"/>
</dbReference>
<reference evidence="5" key="1">
    <citation type="submission" date="2021-03" db="EMBL/GenBank/DDBJ databases">
        <title>Genomic analysis provides insights into the functional capacity of soil bacteria communities inhabiting an altitudinal gradient in the Atacama Desert.</title>
        <authorList>
            <person name="Gonzalez M."/>
            <person name="Maldonado J."/>
            <person name="Maza F."/>
            <person name="Hodar C."/>
            <person name="Cortes M."/>
            <person name="Palma R."/>
            <person name="Andreani C."/>
            <person name="Gaete A."/>
            <person name="Vasquez-Dean J."/>
            <person name="Acuna V."/>
            <person name="Aguado M."/>
            <person name="Mandakovic D."/>
            <person name="Latorre M."/>
            <person name="Orellana A."/>
            <person name="Gutierrez R."/>
            <person name="Montecino M."/>
            <person name="Allende M."/>
            <person name="Maass A."/>
            <person name="Cambiazo V."/>
        </authorList>
    </citation>
    <scope>NUCLEOTIDE SEQUENCE</scope>
    <source>
        <strain evidence="5">ISL-25</strain>
    </source>
</reference>
<dbReference type="InterPro" id="IPR003658">
    <property type="entry name" value="Anti-sigma_ant"/>
</dbReference>
<evidence type="ECO:0000256" key="1">
    <source>
        <dbReference type="ARBA" id="ARBA00009013"/>
    </source>
</evidence>
<evidence type="ECO:0000313" key="5">
    <source>
        <dbReference type="EMBL" id="MBT2331166.1"/>
    </source>
</evidence>
<evidence type="ECO:0000313" key="6">
    <source>
        <dbReference type="Proteomes" id="UP000692896"/>
    </source>
</evidence>
<protein>
    <recommendedName>
        <fullName evidence="2">Anti-sigma factor antagonist</fullName>
    </recommendedName>
</protein>
<sequence length="131" mass="14636">MSVVTEVSHDGQKLTISIKGRFDFGRHQEFRESYERLNTIPASIVVDLKEVNYLDSSALGMLLLLRDYAGGEDSDIRIVNSNSDVKKILAISNFDKLFDIYPKEDTVKNGSGEKDKPQAGHLQDKLHPGKA</sequence>
<dbReference type="PANTHER" id="PTHR33495:SF15">
    <property type="entry name" value="STAS DOMAIN-CONTAINING PROTEIN"/>
    <property type="match status" value="1"/>
</dbReference>
<dbReference type="PROSITE" id="PS50801">
    <property type="entry name" value="STAS"/>
    <property type="match status" value="1"/>
</dbReference>
<feature type="domain" description="STAS" evidence="4">
    <location>
        <begin position="14"/>
        <end position="114"/>
    </location>
</feature>
<comment type="similarity">
    <text evidence="1 2">Belongs to the anti-sigma-factor antagonist family.</text>
</comment>
<evidence type="ECO:0000256" key="3">
    <source>
        <dbReference type="SAM" id="MobiDB-lite"/>
    </source>
</evidence>
<dbReference type="EMBL" id="JAGGOB010000047">
    <property type="protein sequence ID" value="MBT2331166.1"/>
    <property type="molecule type" value="Genomic_DNA"/>
</dbReference>
<dbReference type="Proteomes" id="UP000692896">
    <property type="component" value="Unassembled WGS sequence"/>
</dbReference>
<dbReference type="NCBIfam" id="TIGR00377">
    <property type="entry name" value="ant_ant_sig"/>
    <property type="match status" value="1"/>
</dbReference>
<evidence type="ECO:0000259" key="4">
    <source>
        <dbReference type="PROSITE" id="PS50801"/>
    </source>
</evidence>
<gene>
    <name evidence="5" type="ORF">J7E47_20830</name>
</gene>
<evidence type="ECO:0000256" key="2">
    <source>
        <dbReference type="RuleBase" id="RU003749"/>
    </source>
</evidence>
<comment type="caution">
    <text evidence="5">The sequence shown here is derived from an EMBL/GenBank/DDBJ whole genome shotgun (WGS) entry which is preliminary data.</text>
</comment>
<dbReference type="InterPro" id="IPR002645">
    <property type="entry name" value="STAS_dom"/>
</dbReference>
<dbReference type="Gene3D" id="3.30.750.24">
    <property type="entry name" value="STAS domain"/>
    <property type="match status" value="1"/>
</dbReference>
<dbReference type="CDD" id="cd07043">
    <property type="entry name" value="STAS_anti-anti-sigma_factors"/>
    <property type="match status" value="1"/>
</dbReference>
<dbReference type="RefSeq" id="WP_214913108.1">
    <property type="nucleotide sequence ID" value="NZ_JAGGNX010000004.1"/>
</dbReference>
<dbReference type="InterPro" id="IPR036513">
    <property type="entry name" value="STAS_dom_sf"/>
</dbReference>
<dbReference type="AlphaFoldDB" id="A0A944HEA2"/>
<dbReference type="SUPFAM" id="SSF52091">
    <property type="entry name" value="SpoIIaa-like"/>
    <property type="match status" value="1"/>
</dbReference>
<dbReference type="GO" id="GO:0043856">
    <property type="term" value="F:anti-sigma factor antagonist activity"/>
    <property type="evidence" value="ECO:0007669"/>
    <property type="project" value="InterPro"/>
</dbReference>
<feature type="region of interest" description="Disordered" evidence="3">
    <location>
        <begin position="106"/>
        <end position="131"/>
    </location>
</feature>